<dbReference type="SUPFAM" id="SSF50978">
    <property type="entry name" value="WD40 repeat-like"/>
    <property type="match status" value="1"/>
</dbReference>
<dbReference type="EMBL" id="MDYQ01000439">
    <property type="protein sequence ID" value="PRP74834.1"/>
    <property type="molecule type" value="Genomic_DNA"/>
</dbReference>
<evidence type="ECO:0000256" key="5">
    <source>
        <dbReference type="ARBA" id="ARBA00038394"/>
    </source>
</evidence>
<keyword evidence="1 7" id="KW-0853">WD repeat</keyword>
<dbReference type="CDD" id="cd00200">
    <property type="entry name" value="WD40"/>
    <property type="match status" value="1"/>
</dbReference>
<dbReference type="FunCoup" id="A0A2P6MT10">
    <property type="interactions" value="412"/>
</dbReference>
<feature type="repeat" description="WD" evidence="7">
    <location>
        <begin position="61"/>
        <end position="102"/>
    </location>
</feature>
<evidence type="ECO:0000313" key="8">
    <source>
        <dbReference type="EMBL" id="PRP74834.1"/>
    </source>
</evidence>
<feature type="repeat" description="WD" evidence="7">
    <location>
        <begin position="268"/>
        <end position="300"/>
    </location>
</feature>
<dbReference type="OrthoDB" id="408728at2759"/>
<dbReference type="InterPro" id="IPR001680">
    <property type="entry name" value="WD40_rpt"/>
</dbReference>
<dbReference type="PANTHER" id="PTHR19877">
    <property type="entry name" value="EUKARYOTIC TRANSLATION INITIATION FACTOR 3 SUBUNIT I"/>
    <property type="match status" value="1"/>
</dbReference>
<reference evidence="8 9" key="1">
    <citation type="journal article" date="2018" name="Genome Biol. Evol.">
        <title>Multiple Roots of Fruiting Body Formation in Amoebozoa.</title>
        <authorList>
            <person name="Hillmann F."/>
            <person name="Forbes G."/>
            <person name="Novohradska S."/>
            <person name="Ferling I."/>
            <person name="Riege K."/>
            <person name="Groth M."/>
            <person name="Westermann M."/>
            <person name="Marz M."/>
            <person name="Spaller T."/>
            <person name="Winckler T."/>
            <person name="Schaap P."/>
            <person name="Glockner G."/>
        </authorList>
    </citation>
    <scope>NUCLEOTIDE SEQUENCE [LARGE SCALE GENOMIC DNA]</scope>
    <source>
        <strain evidence="8 9">Jena</strain>
    </source>
</reference>
<keyword evidence="2" id="KW-0507">mRNA processing</keyword>
<keyword evidence="9" id="KW-1185">Reference proteome</keyword>
<evidence type="ECO:0000256" key="2">
    <source>
        <dbReference type="ARBA" id="ARBA00022664"/>
    </source>
</evidence>
<evidence type="ECO:0000256" key="4">
    <source>
        <dbReference type="ARBA" id="ARBA00023187"/>
    </source>
</evidence>
<name>A0A2P6MT10_9EUKA</name>
<dbReference type="SMART" id="SM00320">
    <property type="entry name" value="WD40"/>
    <property type="match status" value="7"/>
</dbReference>
<dbReference type="InterPro" id="IPR020472">
    <property type="entry name" value="WD40_PAC1"/>
</dbReference>
<dbReference type="PRINTS" id="PR00320">
    <property type="entry name" value="GPROTEINBRPT"/>
</dbReference>
<evidence type="ECO:0000256" key="1">
    <source>
        <dbReference type="ARBA" id="ARBA00022574"/>
    </source>
</evidence>
<dbReference type="GO" id="GO:0003723">
    <property type="term" value="F:RNA binding"/>
    <property type="evidence" value="ECO:0007669"/>
    <property type="project" value="TreeGrafter"/>
</dbReference>
<sequence>MTTSSNSSSRKIPLICGGHSRPVPEIAYSPVTPDGFFLVSACLDGKAMLRNGVTGDWLGTFQGHKGAVWSAQINVKADRVITGSADYTAKIWDALTGEEIHTFTQNRIIKTVQFSKDDSKILTGGQDKILRIYDLNNPKDEPLSIAGHTNTIKTALWTNENTIISGGQDNTFRVWDVRNGSQVKELPFKSPVTGIECSLDGKHVTVTAGKEVFFLNVQSFDVIKSYTLGIELNTASLSPDASTFVTGGSTDFWVRVFDFNSAQELECHKGHHGPVHCLRFAPDGATFSSGSEDGTIRLWQNGDVKCYGLWQEWKDKESFQ</sequence>
<protein>
    <recommendedName>
        <fullName evidence="6">Serine-threonine kinase receptor-associated protein</fullName>
    </recommendedName>
</protein>
<comment type="caution">
    <text evidence="8">The sequence shown here is derived from an EMBL/GenBank/DDBJ whole genome shotgun (WGS) entry which is preliminary data.</text>
</comment>
<dbReference type="STRING" id="1890364.A0A2P6MT10"/>
<dbReference type="GO" id="GO:0000387">
    <property type="term" value="P:spliceosomal snRNP assembly"/>
    <property type="evidence" value="ECO:0007669"/>
    <property type="project" value="TreeGrafter"/>
</dbReference>
<dbReference type="Gene3D" id="2.130.10.10">
    <property type="entry name" value="YVTN repeat-like/Quinoprotein amine dehydrogenase"/>
    <property type="match status" value="1"/>
</dbReference>
<accession>A0A2P6MT10</accession>
<evidence type="ECO:0000256" key="6">
    <source>
        <dbReference type="ARBA" id="ARBA00040390"/>
    </source>
</evidence>
<evidence type="ECO:0000256" key="7">
    <source>
        <dbReference type="PROSITE-ProRule" id="PRU00221"/>
    </source>
</evidence>
<dbReference type="AlphaFoldDB" id="A0A2P6MT10"/>
<dbReference type="Proteomes" id="UP000241769">
    <property type="component" value="Unassembled WGS sequence"/>
</dbReference>
<keyword evidence="3" id="KW-0677">Repeat</keyword>
<dbReference type="Pfam" id="PF00400">
    <property type="entry name" value="WD40"/>
    <property type="match status" value="4"/>
</dbReference>
<dbReference type="PANTHER" id="PTHR19877:SF13">
    <property type="entry name" value="SERINE-THREONINE KINASE RECEPTOR-ASSOCIATED PROTEIN"/>
    <property type="match status" value="1"/>
</dbReference>
<comment type="similarity">
    <text evidence="5">Belongs to the WD repeat STRAP family.</text>
</comment>
<feature type="repeat" description="WD" evidence="7">
    <location>
        <begin position="145"/>
        <end position="185"/>
    </location>
</feature>
<organism evidence="8 9">
    <name type="scientific">Planoprotostelium fungivorum</name>
    <dbReference type="NCBI Taxonomy" id="1890364"/>
    <lineage>
        <taxon>Eukaryota</taxon>
        <taxon>Amoebozoa</taxon>
        <taxon>Evosea</taxon>
        <taxon>Variosea</taxon>
        <taxon>Cavosteliida</taxon>
        <taxon>Cavosteliaceae</taxon>
        <taxon>Planoprotostelium</taxon>
    </lineage>
</organism>
<gene>
    <name evidence="8" type="ORF">PROFUN_09534</name>
</gene>
<proteinExistence type="inferred from homology"/>
<dbReference type="InParanoid" id="A0A2P6MT10"/>
<evidence type="ECO:0000256" key="3">
    <source>
        <dbReference type="ARBA" id="ARBA00022737"/>
    </source>
</evidence>
<keyword evidence="4" id="KW-0508">mRNA splicing</keyword>
<dbReference type="InterPro" id="IPR015943">
    <property type="entry name" value="WD40/YVTN_repeat-like_dom_sf"/>
</dbReference>
<evidence type="ECO:0000313" key="9">
    <source>
        <dbReference type="Proteomes" id="UP000241769"/>
    </source>
</evidence>
<dbReference type="GO" id="GO:0032797">
    <property type="term" value="C:SMN complex"/>
    <property type="evidence" value="ECO:0007669"/>
    <property type="project" value="TreeGrafter"/>
</dbReference>
<feature type="repeat" description="WD" evidence="7">
    <location>
        <begin position="102"/>
        <end position="137"/>
    </location>
</feature>
<dbReference type="PROSITE" id="PS50294">
    <property type="entry name" value="WD_REPEATS_REGION"/>
    <property type="match status" value="3"/>
</dbReference>
<dbReference type="InterPro" id="IPR036322">
    <property type="entry name" value="WD40_repeat_dom_sf"/>
</dbReference>
<dbReference type="PROSITE" id="PS50082">
    <property type="entry name" value="WD_REPEATS_2"/>
    <property type="match status" value="4"/>
</dbReference>